<accession>F0XAF8</accession>
<dbReference type="Pfam" id="PF02453">
    <property type="entry name" value="Reticulon"/>
    <property type="match status" value="1"/>
</dbReference>
<feature type="transmembrane region" description="Helical" evidence="6">
    <location>
        <begin position="139"/>
        <end position="156"/>
    </location>
</feature>
<gene>
    <name evidence="9" type="ORF">CMQ_3965</name>
</gene>
<feature type="transmembrane region" description="Helical" evidence="6">
    <location>
        <begin position="47"/>
        <end position="63"/>
    </location>
</feature>
<feature type="region of interest" description="Disordered" evidence="7">
    <location>
        <begin position="238"/>
        <end position="302"/>
    </location>
</feature>
<dbReference type="AlphaFoldDB" id="F0XAF8"/>
<dbReference type="GO" id="GO:0005789">
    <property type="term" value="C:endoplasmic reticulum membrane"/>
    <property type="evidence" value="ECO:0007669"/>
    <property type="project" value="UniProtKB-SubCell"/>
</dbReference>
<protein>
    <recommendedName>
        <fullName evidence="6">Reticulon-like protein</fullName>
    </recommendedName>
</protein>
<name>F0XAF8_GROCL</name>
<dbReference type="Proteomes" id="UP000007796">
    <property type="component" value="Unassembled WGS sequence"/>
</dbReference>
<keyword evidence="2 6" id="KW-0812">Transmembrane</keyword>
<dbReference type="OrthoDB" id="567788at2759"/>
<reference evidence="9 10" key="1">
    <citation type="journal article" date="2011" name="Proc. Natl. Acad. Sci. U.S.A.">
        <title>Genome and transcriptome analyses of the mountain pine beetle-fungal symbiont Grosmannia clavigera, a lodgepole pine pathogen.</title>
        <authorList>
            <person name="DiGuistini S."/>
            <person name="Wang Y."/>
            <person name="Liao N.Y."/>
            <person name="Taylor G."/>
            <person name="Tanguay P."/>
            <person name="Feau N."/>
            <person name="Henrissat B."/>
            <person name="Chan S.K."/>
            <person name="Hesse-Orce U."/>
            <person name="Alamouti S.M."/>
            <person name="Tsui C.K.M."/>
            <person name="Docking R.T."/>
            <person name="Levasseur A."/>
            <person name="Haridas S."/>
            <person name="Robertson G."/>
            <person name="Birol I."/>
            <person name="Holt R.A."/>
            <person name="Marra M.A."/>
            <person name="Hamelin R.C."/>
            <person name="Hirst M."/>
            <person name="Jones S.J.M."/>
            <person name="Bohlmann J."/>
            <person name="Breuil C."/>
        </authorList>
    </citation>
    <scope>NUCLEOTIDE SEQUENCE [LARGE SCALE GENOMIC DNA]</scope>
    <source>
        <strain evidence="10">kw1407 / UAMH 11150</strain>
    </source>
</reference>
<evidence type="ECO:0000256" key="7">
    <source>
        <dbReference type="SAM" id="MobiDB-lite"/>
    </source>
</evidence>
<feature type="transmembrane region" description="Helical" evidence="6">
    <location>
        <begin position="162"/>
        <end position="179"/>
    </location>
</feature>
<dbReference type="HOGENOM" id="CLU_046578_1_0_1"/>
<dbReference type="InParanoid" id="F0XAF8"/>
<evidence type="ECO:0000256" key="4">
    <source>
        <dbReference type="ARBA" id="ARBA00022989"/>
    </source>
</evidence>
<evidence type="ECO:0000256" key="6">
    <source>
        <dbReference type="RuleBase" id="RU363132"/>
    </source>
</evidence>
<comment type="subcellular location">
    <subcellularLocation>
        <location evidence="1 6">Endoplasmic reticulum membrane</location>
        <topology evidence="1 6">Multi-pass membrane protein</topology>
    </subcellularLocation>
</comment>
<dbReference type="RefSeq" id="XP_014175378.1">
    <property type="nucleotide sequence ID" value="XM_014319903.1"/>
</dbReference>
<evidence type="ECO:0000313" key="10">
    <source>
        <dbReference type="Proteomes" id="UP000007796"/>
    </source>
</evidence>
<keyword evidence="4 6" id="KW-1133">Transmembrane helix</keyword>
<dbReference type="STRING" id="655863.F0XAF8"/>
<dbReference type="PROSITE" id="PS50845">
    <property type="entry name" value="RETICULON"/>
    <property type="match status" value="1"/>
</dbReference>
<feature type="compositionally biased region" description="Acidic residues" evidence="7">
    <location>
        <begin position="284"/>
        <end position="302"/>
    </location>
</feature>
<proteinExistence type="predicted"/>
<dbReference type="InterPro" id="IPR003388">
    <property type="entry name" value="Reticulon"/>
</dbReference>
<evidence type="ECO:0000256" key="5">
    <source>
        <dbReference type="ARBA" id="ARBA00023136"/>
    </source>
</evidence>
<keyword evidence="10" id="KW-1185">Reference proteome</keyword>
<keyword evidence="5 6" id="KW-0472">Membrane</keyword>
<dbReference type="eggNOG" id="ENOG502SA83">
    <property type="taxonomic scope" value="Eukaryota"/>
</dbReference>
<feature type="compositionally biased region" description="Low complexity" evidence="7">
    <location>
        <begin position="239"/>
        <end position="260"/>
    </location>
</feature>
<dbReference type="GeneID" id="25977123"/>
<evidence type="ECO:0000256" key="3">
    <source>
        <dbReference type="ARBA" id="ARBA00022824"/>
    </source>
</evidence>
<evidence type="ECO:0000259" key="8">
    <source>
        <dbReference type="PROSITE" id="PS50845"/>
    </source>
</evidence>
<dbReference type="EMBL" id="GL629735">
    <property type="protein sequence ID" value="EFX05896.1"/>
    <property type="molecule type" value="Genomic_DNA"/>
</dbReference>
<evidence type="ECO:0000256" key="2">
    <source>
        <dbReference type="ARBA" id="ARBA00022692"/>
    </source>
</evidence>
<sequence length="302" mass="32907">MASTASPPAANGSSAKSSEYSEPSAPPTYFHSFFSNLLSWDNPRSSAIAYASIVTFIVAGRYLDVVRWAFKLTWIVLGVAVAAEVAGKAVLNKGLASQLRPRQYYTIPRETFEALLGDMHDLLNFFVIEAQRIAFAENVYATAAAFVGALIAYILIKFVPYWGLALIFNTVVFFAPLVYKTNKELIDEQLKQASNVINTQTSQLRETAHKHTAHAADLTKQYLGDYTTKAQQLLRGRHATSAATTPIAPSFPTAPSTAPSQKVSEADFPTAPKAAIPIQKPVADEDSEEESSEEEEEPLISA</sequence>
<evidence type="ECO:0000313" key="9">
    <source>
        <dbReference type="EMBL" id="EFX05896.1"/>
    </source>
</evidence>
<feature type="domain" description="Reticulon" evidence="8">
    <location>
        <begin position="34"/>
        <end position="231"/>
    </location>
</feature>
<keyword evidence="3 6" id="KW-0256">Endoplasmic reticulum</keyword>
<organism evidence="10">
    <name type="scientific">Grosmannia clavigera (strain kw1407 / UAMH 11150)</name>
    <name type="common">Blue stain fungus</name>
    <name type="synonym">Graphiocladiella clavigera</name>
    <dbReference type="NCBI Taxonomy" id="655863"/>
    <lineage>
        <taxon>Eukaryota</taxon>
        <taxon>Fungi</taxon>
        <taxon>Dikarya</taxon>
        <taxon>Ascomycota</taxon>
        <taxon>Pezizomycotina</taxon>
        <taxon>Sordariomycetes</taxon>
        <taxon>Sordariomycetidae</taxon>
        <taxon>Ophiostomatales</taxon>
        <taxon>Ophiostomataceae</taxon>
        <taxon>Leptographium</taxon>
    </lineage>
</organism>
<evidence type="ECO:0000256" key="1">
    <source>
        <dbReference type="ARBA" id="ARBA00004477"/>
    </source>
</evidence>